<feature type="region of interest" description="Disordered" evidence="5">
    <location>
        <begin position="55"/>
        <end position="116"/>
    </location>
</feature>
<evidence type="ECO:0000256" key="1">
    <source>
        <dbReference type="ARBA" id="ARBA00022723"/>
    </source>
</evidence>
<feature type="domain" description="BED-type" evidence="6">
    <location>
        <begin position="4"/>
        <end position="45"/>
    </location>
</feature>
<feature type="compositionally biased region" description="Basic and acidic residues" evidence="5">
    <location>
        <begin position="85"/>
        <end position="97"/>
    </location>
</feature>
<dbReference type="OrthoDB" id="10043784at2759"/>
<proteinExistence type="predicted"/>
<evidence type="ECO:0000256" key="3">
    <source>
        <dbReference type="ARBA" id="ARBA00022833"/>
    </source>
</evidence>
<evidence type="ECO:0000313" key="7">
    <source>
        <dbReference type="EMBL" id="CAH1099199.1"/>
    </source>
</evidence>
<evidence type="ECO:0000313" key="8">
    <source>
        <dbReference type="Proteomes" id="UP001153636"/>
    </source>
</evidence>
<dbReference type="PROSITE" id="PS50808">
    <property type="entry name" value="ZF_BED"/>
    <property type="match status" value="1"/>
</dbReference>
<reference evidence="7" key="1">
    <citation type="submission" date="2022-01" db="EMBL/GenBank/DDBJ databases">
        <authorList>
            <person name="King R."/>
        </authorList>
    </citation>
    <scope>NUCLEOTIDE SEQUENCE</scope>
</reference>
<dbReference type="SUPFAM" id="SSF57667">
    <property type="entry name" value="beta-beta-alpha zinc fingers"/>
    <property type="match status" value="1"/>
</dbReference>
<accession>A0A9P0G2A7</accession>
<dbReference type="Proteomes" id="UP001153636">
    <property type="component" value="Chromosome 1"/>
</dbReference>
<dbReference type="GO" id="GO:0008270">
    <property type="term" value="F:zinc ion binding"/>
    <property type="evidence" value="ECO:0007669"/>
    <property type="project" value="UniProtKB-KW"/>
</dbReference>
<evidence type="ECO:0000256" key="2">
    <source>
        <dbReference type="ARBA" id="ARBA00022771"/>
    </source>
</evidence>
<dbReference type="Pfam" id="PF02892">
    <property type="entry name" value="zf-BED"/>
    <property type="match status" value="1"/>
</dbReference>
<dbReference type="InterPro" id="IPR036236">
    <property type="entry name" value="Znf_C2H2_sf"/>
</dbReference>
<dbReference type="EMBL" id="OV651813">
    <property type="protein sequence ID" value="CAH1099199.1"/>
    <property type="molecule type" value="Genomic_DNA"/>
</dbReference>
<dbReference type="InterPro" id="IPR003656">
    <property type="entry name" value="Znf_BED"/>
</dbReference>
<feature type="compositionally biased region" description="Polar residues" evidence="5">
    <location>
        <begin position="100"/>
        <end position="116"/>
    </location>
</feature>
<protein>
    <recommendedName>
        <fullName evidence="6">BED-type domain-containing protein</fullName>
    </recommendedName>
</protein>
<dbReference type="SMART" id="SM00614">
    <property type="entry name" value="ZnF_BED"/>
    <property type="match status" value="1"/>
</dbReference>
<keyword evidence="3" id="KW-0862">Zinc</keyword>
<evidence type="ECO:0000259" key="6">
    <source>
        <dbReference type="PROSITE" id="PS50808"/>
    </source>
</evidence>
<gene>
    <name evidence="7" type="ORF">PSYICH_LOCUS850</name>
</gene>
<dbReference type="AlphaFoldDB" id="A0A9P0G2A7"/>
<organism evidence="7 8">
    <name type="scientific">Psylliodes chrysocephalus</name>
    <dbReference type="NCBI Taxonomy" id="3402493"/>
    <lineage>
        <taxon>Eukaryota</taxon>
        <taxon>Metazoa</taxon>
        <taxon>Ecdysozoa</taxon>
        <taxon>Arthropoda</taxon>
        <taxon>Hexapoda</taxon>
        <taxon>Insecta</taxon>
        <taxon>Pterygota</taxon>
        <taxon>Neoptera</taxon>
        <taxon>Endopterygota</taxon>
        <taxon>Coleoptera</taxon>
        <taxon>Polyphaga</taxon>
        <taxon>Cucujiformia</taxon>
        <taxon>Chrysomeloidea</taxon>
        <taxon>Chrysomelidae</taxon>
        <taxon>Galerucinae</taxon>
        <taxon>Alticini</taxon>
        <taxon>Psylliodes</taxon>
    </lineage>
</organism>
<keyword evidence="8" id="KW-1185">Reference proteome</keyword>
<keyword evidence="2 4" id="KW-0863">Zinc-finger</keyword>
<evidence type="ECO:0000256" key="4">
    <source>
        <dbReference type="PROSITE-ProRule" id="PRU00027"/>
    </source>
</evidence>
<evidence type="ECO:0000256" key="5">
    <source>
        <dbReference type="SAM" id="MobiDB-lite"/>
    </source>
</evidence>
<keyword evidence="1" id="KW-0479">Metal-binding</keyword>
<dbReference type="GO" id="GO:0003677">
    <property type="term" value="F:DNA binding"/>
    <property type="evidence" value="ECO:0007669"/>
    <property type="project" value="InterPro"/>
</dbReference>
<sequence>MPRKSSSNVWNCFIKISGGGKCKLCGKEIKTSGNTNNLANHIRKHNGLALASKISKESIGGTRNSSDPSVAETPKMNEDEDEEIDFSKNEDFNEKDGASSILSERSATPTSGVSSLSFANATFTQKRIDDTFAEIGS</sequence>
<name>A0A9P0G2A7_9CUCU</name>